<dbReference type="InterPro" id="IPR024633">
    <property type="entry name" value="DnaA_N_dom"/>
</dbReference>
<feature type="region of interest" description="Domain IV, binds dsDNA" evidence="8">
    <location>
        <begin position="320"/>
        <end position="443"/>
    </location>
</feature>
<comment type="domain">
    <text evidence="8">Domain I is involved in oligomerization and binding regulators, domain II is flexibile and of varying length in different bacteria, domain III forms the AAA+ region, while domain IV binds dsDNA.</text>
</comment>
<dbReference type="SUPFAM" id="SSF48295">
    <property type="entry name" value="TrpR-like"/>
    <property type="match status" value="1"/>
</dbReference>
<comment type="subunit">
    <text evidence="8">Oligomerizes as a right-handed, spiral filament on DNA at oriC.</text>
</comment>
<keyword evidence="4 8" id="KW-0547">Nucleotide-binding</keyword>
<dbReference type="InterPro" id="IPR013317">
    <property type="entry name" value="DnaA_dom"/>
</dbReference>
<dbReference type="PANTHER" id="PTHR30050">
    <property type="entry name" value="CHROMOSOMAL REPLICATION INITIATOR PROTEIN DNAA"/>
    <property type="match status" value="1"/>
</dbReference>
<evidence type="ECO:0000256" key="4">
    <source>
        <dbReference type="ARBA" id="ARBA00022741"/>
    </source>
</evidence>
<evidence type="ECO:0000256" key="2">
    <source>
        <dbReference type="ARBA" id="ARBA00022490"/>
    </source>
</evidence>
<dbReference type="InterPro" id="IPR027417">
    <property type="entry name" value="P-loop_NTPase"/>
</dbReference>
<dbReference type="CDD" id="cd00009">
    <property type="entry name" value="AAA"/>
    <property type="match status" value="1"/>
</dbReference>
<dbReference type="GO" id="GO:0006275">
    <property type="term" value="P:regulation of DNA replication"/>
    <property type="evidence" value="ECO:0007669"/>
    <property type="project" value="UniProtKB-UniRule"/>
</dbReference>
<dbReference type="AlphaFoldDB" id="A0A1F8EGW8"/>
<dbReference type="SMART" id="SM00382">
    <property type="entry name" value="AAA"/>
    <property type="match status" value="1"/>
</dbReference>
<comment type="function">
    <text evidence="8 10">Plays an essential role in the initiation and regulation of chromosomal replication. ATP-DnaA binds to the origin of replication (oriC) to initiate formation of the DNA replication initiation complex once per cell cycle. Binds the DnaA box (a 9 base pair repeat at the origin) and separates the double-stranded (ds)DNA. Forms a right-handed helical filament on oriC DNA; dsDNA binds to the exterior of the filament while single-stranded (ss)DNA is stabiized in the filament's interior. The ATP-DnaA-oriC complex binds and stabilizes one strand of the AT-rich DNA unwinding element (DUE), permitting loading of DNA polymerase. After initiation quickly degrades to an ADP-DnaA complex that is not apt for DNA replication. Binds acidic phospholipids.</text>
</comment>
<keyword evidence="5 8" id="KW-0067">ATP-binding</keyword>
<dbReference type="InterPro" id="IPR010921">
    <property type="entry name" value="Trp_repressor/repl_initiator"/>
</dbReference>
<dbReference type="Gene3D" id="3.40.50.300">
    <property type="entry name" value="P-loop containing nucleotide triphosphate hydrolases"/>
    <property type="match status" value="1"/>
</dbReference>
<dbReference type="Pfam" id="PF11638">
    <property type="entry name" value="DnaA_N"/>
    <property type="match status" value="1"/>
</dbReference>
<dbReference type="InterPro" id="IPR020591">
    <property type="entry name" value="Chromosome_initiator_DnaA-like"/>
</dbReference>
<comment type="similarity">
    <text evidence="1 8 11">Belongs to the DnaA family.</text>
</comment>
<evidence type="ECO:0000256" key="10">
    <source>
        <dbReference type="RuleBase" id="RU000577"/>
    </source>
</evidence>
<evidence type="ECO:0000256" key="7">
    <source>
        <dbReference type="ARBA" id="ARBA00023125"/>
    </source>
</evidence>
<dbReference type="CDD" id="cd06571">
    <property type="entry name" value="Bac_DnaA_C"/>
    <property type="match status" value="1"/>
</dbReference>
<comment type="caution">
    <text evidence="14">The sequence shown here is derived from an EMBL/GenBank/DDBJ whole genome shotgun (WGS) entry which is preliminary data.</text>
</comment>
<keyword evidence="7 8" id="KW-0238">DNA-binding</keyword>
<evidence type="ECO:0000256" key="5">
    <source>
        <dbReference type="ARBA" id="ARBA00022840"/>
    </source>
</evidence>
<evidence type="ECO:0000313" key="14">
    <source>
        <dbReference type="EMBL" id="OGN00065.1"/>
    </source>
</evidence>
<dbReference type="Proteomes" id="UP000177594">
    <property type="component" value="Unassembled WGS sequence"/>
</dbReference>
<evidence type="ECO:0000256" key="1">
    <source>
        <dbReference type="ARBA" id="ARBA00006583"/>
    </source>
</evidence>
<evidence type="ECO:0000256" key="9">
    <source>
        <dbReference type="NCBIfam" id="TIGR00362"/>
    </source>
</evidence>
<dbReference type="Pfam" id="PF08299">
    <property type="entry name" value="Bac_DnaA_C"/>
    <property type="match status" value="1"/>
</dbReference>
<feature type="binding site" evidence="8">
    <location>
        <position position="147"/>
    </location>
    <ligand>
        <name>ATP</name>
        <dbReference type="ChEBI" id="CHEBI:30616"/>
    </ligand>
</feature>
<dbReference type="Gene3D" id="1.10.1750.10">
    <property type="match status" value="1"/>
</dbReference>
<feature type="region of interest" description="Domain III, AAA+ region" evidence="8">
    <location>
        <begin position="103"/>
        <end position="319"/>
    </location>
</feature>
<feature type="domain" description="Chromosomal replication initiator DnaA C-terminal" evidence="13">
    <location>
        <begin position="347"/>
        <end position="416"/>
    </location>
</feature>
<name>A0A1F8EGW8_9BACT</name>
<feature type="binding site" evidence="8">
    <location>
        <position position="150"/>
    </location>
    <ligand>
        <name>ATP</name>
        <dbReference type="ChEBI" id="CHEBI:30616"/>
    </ligand>
</feature>
<evidence type="ECO:0000256" key="8">
    <source>
        <dbReference type="HAMAP-Rule" id="MF_00377"/>
    </source>
</evidence>
<feature type="binding site" evidence="8">
    <location>
        <position position="151"/>
    </location>
    <ligand>
        <name>ATP</name>
        <dbReference type="ChEBI" id="CHEBI:30616"/>
    </ligand>
</feature>
<dbReference type="GO" id="GO:0005886">
    <property type="term" value="C:plasma membrane"/>
    <property type="evidence" value="ECO:0007669"/>
    <property type="project" value="TreeGrafter"/>
</dbReference>
<feature type="binding site" evidence="8">
    <location>
        <position position="149"/>
    </location>
    <ligand>
        <name>ATP</name>
        <dbReference type="ChEBI" id="CHEBI:30616"/>
    </ligand>
</feature>
<reference evidence="14 15" key="1">
    <citation type="journal article" date="2016" name="Nat. Commun.">
        <title>Thousands of microbial genomes shed light on interconnected biogeochemical processes in an aquifer system.</title>
        <authorList>
            <person name="Anantharaman K."/>
            <person name="Brown C.T."/>
            <person name="Hug L.A."/>
            <person name="Sharon I."/>
            <person name="Castelle C.J."/>
            <person name="Probst A.J."/>
            <person name="Thomas B.C."/>
            <person name="Singh A."/>
            <person name="Wilkins M.J."/>
            <person name="Karaoz U."/>
            <person name="Brodie E.L."/>
            <person name="Williams K.H."/>
            <person name="Hubbard S.S."/>
            <person name="Banfield J.F."/>
        </authorList>
    </citation>
    <scope>NUCLEOTIDE SEQUENCE [LARGE SCALE GENOMIC DNA]</scope>
</reference>
<keyword evidence="3 8" id="KW-0235">DNA replication</keyword>
<dbReference type="Gene3D" id="1.10.8.60">
    <property type="match status" value="1"/>
</dbReference>
<dbReference type="FunFam" id="3.40.50.300:FF:000668">
    <property type="entry name" value="Chromosomal replication initiator protein DnaA"/>
    <property type="match status" value="1"/>
</dbReference>
<dbReference type="PROSITE" id="PS01008">
    <property type="entry name" value="DNAA"/>
    <property type="match status" value="1"/>
</dbReference>
<protein>
    <recommendedName>
        <fullName evidence="8 9">Chromosomal replication initiator protein DnaA</fullName>
    </recommendedName>
</protein>
<gene>
    <name evidence="8" type="primary">dnaA</name>
    <name evidence="14" type="ORF">A2817_00530</name>
</gene>
<comment type="caution">
    <text evidence="8">Lacks conserved residue(s) required for the propagation of feature annotation.</text>
</comment>
<dbReference type="Gene3D" id="3.30.300.180">
    <property type="match status" value="1"/>
</dbReference>
<keyword evidence="6 8" id="KW-0446">Lipid-binding</keyword>
<dbReference type="GO" id="GO:0005737">
    <property type="term" value="C:cytoplasm"/>
    <property type="evidence" value="ECO:0007669"/>
    <property type="project" value="UniProtKB-SubCell"/>
</dbReference>
<sequence>MELSLSRANFTTWFKSTSILSKDNQSIVVSVPNGFIKEWLENKFNKKILTSIRILTPEVRDIKYVIGIPKIDLKQSSPSLILDRDIEDKTITDSAKDIDIITNLNKKYSFESYIVGSNNDLAHAASIAITKNLGKLYNPLFIYGGVGLGKTHLLQAIGNKLCSDSKTIKVLYIPAEKMTADLLESIKTGTIEQLKNTYFKLDLLIIDDVQFIAGKERTQDIVFSIFNELHGKNKQVILSSDRPPKAIPALEERLKSRFEGGMIADIGIPDFETRFAILKLKTAEKKLELTNETLTYIATNIQKNIRELEGALNRVAAFSQIYNKEPGLKEVKNILTTYLNNPYKKTSPQVVLKNVADFYNISTADLIKRSRKKEVVKPRQVAMFLLREETQLSFPEIGQKLGGRDHSTVIHACEKIRKEENESEIIKQELVLIKERLYNSFEK</sequence>
<organism evidence="14 15">
    <name type="scientific">Candidatus Yanofskybacteria bacterium RIFCSPHIGHO2_01_FULL_39_8b</name>
    <dbReference type="NCBI Taxonomy" id="1802659"/>
    <lineage>
        <taxon>Bacteria</taxon>
        <taxon>Candidatus Yanofskyibacteriota</taxon>
    </lineage>
</organism>
<evidence type="ECO:0000259" key="13">
    <source>
        <dbReference type="SMART" id="SM00760"/>
    </source>
</evidence>
<accession>A0A1F8EGW8</accession>
<dbReference type="HAMAP" id="MF_00377">
    <property type="entry name" value="DnaA_bact"/>
    <property type="match status" value="1"/>
</dbReference>
<dbReference type="SMART" id="SM00760">
    <property type="entry name" value="Bac_DnaA_C"/>
    <property type="match status" value="1"/>
</dbReference>
<feature type="region of interest" description="Domain I, interacts with DnaA modulators" evidence="8">
    <location>
        <begin position="1"/>
        <end position="89"/>
    </location>
</feature>
<dbReference type="EMBL" id="MGIZ01000004">
    <property type="protein sequence ID" value="OGN00065.1"/>
    <property type="molecule type" value="Genomic_DNA"/>
</dbReference>
<dbReference type="InterPro" id="IPR038454">
    <property type="entry name" value="DnaA_N_sf"/>
</dbReference>
<dbReference type="PRINTS" id="PR00051">
    <property type="entry name" value="DNAA"/>
</dbReference>
<dbReference type="GO" id="GO:0005524">
    <property type="term" value="F:ATP binding"/>
    <property type="evidence" value="ECO:0007669"/>
    <property type="project" value="UniProtKB-UniRule"/>
</dbReference>
<evidence type="ECO:0000256" key="6">
    <source>
        <dbReference type="ARBA" id="ARBA00023121"/>
    </source>
</evidence>
<dbReference type="Pfam" id="PF00308">
    <property type="entry name" value="Bac_DnaA"/>
    <property type="match status" value="1"/>
</dbReference>
<dbReference type="GO" id="GO:0006270">
    <property type="term" value="P:DNA replication initiation"/>
    <property type="evidence" value="ECO:0007669"/>
    <property type="project" value="UniProtKB-UniRule"/>
</dbReference>
<dbReference type="SUPFAM" id="SSF52540">
    <property type="entry name" value="P-loop containing nucleoside triphosphate hydrolases"/>
    <property type="match status" value="1"/>
</dbReference>
<dbReference type="InterPro" id="IPR013159">
    <property type="entry name" value="DnaA_C"/>
</dbReference>
<comment type="subcellular location">
    <subcellularLocation>
        <location evidence="8">Cytoplasm</location>
    </subcellularLocation>
</comment>
<evidence type="ECO:0000259" key="12">
    <source>
        <dbReference type="SMART" id="SM00382"/>
    </source>
</evidence>
<feature type="domain" description="AAA+ ATPase" evidence="12">
    <location>
        <begin position="136"/>
        <end position="281"/>
    </location>
</feature>
<dbReference type="InterPro" id="IPR001957">
    <property type="entry name" value="Chromosome_initiator_DnaA"/>
</dbReference>
<dbReference type="GO" id="GO:0003688">
    <property type="term" value="F:DNA replication origin binding"/>
    <property type="evidence" value="ECO:0007669"/>
    <property type="project" value="UniProtKB-UniRule"/>
</dbReference>
<dbReference type="GO" id="GO:0008289">
    <property type="term" value="F:lipid binding"/>
    <property type="evidence" value="ECO:0007669"/>
    <property type="project" value="UniProtKB-KW"/>
</dbReference>
<proteinExistence type="inferred from homology"/>
<keyword evidence="2 8" id="KW-0963">Cytoplasm</keyword>
<dbReference type="PANTHER" id="PTHR30050:SF2">
    <property type="entry name" value="CHROMOSOMAL REPLICATION INITIATOR PROTEIN DNAA"/>
    <property type="match status" value="1"/>
</dbReference>
<evidence type="ECO:0000313" key="15">
    <source>
        <dbReference type="Proteomes" id="UP000177594"/>
    </source>
</evidence>
<evidence type="ECO:0000256" key="3">
    <source>
        <dbReference type="ARBA" id="ARBA00022705"/>
    </source>
</evidence>
<dbReference type="InterPro" id="IPR003593">
    <property type="entry name" value="AAA+_ATPase"/>
</dbReference>
<evidence type="ECO:0000256" key="11">
    <source>
        <dbReference type="RuleBase" id="RU004227"/>
    </source>
</evidence>
<dbReference type="InterPro" id="IPR018312">
    <property type="entry name" value="Chromosome_initiator_DnaA_CS"/>
</dbReference>
<dbReference type="NCBIfam" id="TIGR00362">
    <property type="entry name" value="DnaA"/>
    <property type="match status" value="1"/>
</dbReference>